<keyword evidence="1" id="KW-0812">Transmembrane</keyword>
<dbReference type="AlphaFoldDB" id="A0A381RFC1"/>
<feature type="transmembrane region" description="Helical" evidence="1">
    <location>
        <begin position="12"/>
        <end position="30"/>
    </location>
</feature>
<feature type="transmembrane region" description="Helical" evidence="1">
    <location>
        <begin position="36"/>
        <end position="59"/>
    </location>
</feature>
<proteinExistence type="predicted"/>
<evidence type="ECO:0000256" key="1">
    <source>
        <dbReference type="SAM" id="Phobius"/>
    </source>
</evidence>
<feature type="transmembrane region" description="Helical" evidence="1">
    <location>
        <begin position="115"/>
        <end position="137"/>
    </location>
</feature>
<protein>
    <submittedName>
        <fullName evidence="2">Uncharacterized protein</fullName>
    </submittedName>
</protein>
<gene>
    <name evidence="2" type="ORF">METZ01_LOCUS43360</name>
</gene>
<accession>A0A381RFC1</accession>
<evidence type="ECO:0000313" key="2">
    <source>
        <dbReference type="EMBL" id="SUZ90506.1"/>
    </source>
</evidence>
<sequence length="140" mass="16103">MNAWHNPLVPIIYILNFLVLGSIITFAVLFHYNTKIILLSNFIIIISMTALFFKLLYWYSIKKPAKSSLGAVRVSDNLNNAKVYLLRLAFCIFTYVTPTYYIAQQPSLVMSNHVVSITLVIITIVAIIGMFIERYLFFIE</sequence>
<keyword evidence="1" id="KW-0472">Membrane</keyword>
<feature type="transmembrane region" description="Helical" evidence="1">
    <location>
        <begin position="83"/>
        <end position="103"/>
    </location>
</feature>
<name>A0A381RFC1_9ZZZZ</name>
<organism evidence="2">
    <name type="scientific">marine metagenome</name>
    <dbReference type="NCBI Taxonomy" id="408172"/>
    <lineage>
        <taxon>unclassified sequences</taxon>
        <taxon>metagenomes</taxon>
        <taxon>ecological metagenomes</taxon>
    </lineage>
</organism>
<reference evidence="2" key="1">
    <citation type="submission" date="2018-05" db="EMBL/GenBank/DDBJ databases">
        <authorList>
            <person name="Lanie J.A."/>
            <person name="Ng W.-L."/>
            <person name="Kazmierczak K.M."/>
            <person name="Andrzejewski T.M."/>
            <person name="Davidsen T.M."/>
            <person name="Wayne K.J."/>
            <person name="Tettelin H."/>
            <person name="Glass J.I."/>
            <person name="Rusch D."/>
            <person name="Podicherti R."/>
            <person name="Tsui H.-C.T."/>
            <person name="Winkler M.E."/>
        </authorList>
    </citation>
    <scope>NUCLEOTIDE SEQUENCE</scope>
</reference>
<keyword evidence="1" id="KW-1133">Transmembrane helix</keyword>
<dbReference type="EMBL" id="UINC01001899">
    <property type="protein sequence ID" value="SUZ90506.1"/>
    <property type="molecule type" value="Genomic_DNA"/>
</dbReference>